<dbReference type="Proteomes" id="UP000249757">
    <property type="component" value="Unassembled WGS sequence"/>
</dbReference>
<name>A0A922NHU9_9PLEO</name>
<feature type="compositionally biased region" description="Basic and acidic residues" evidence="1">
    <location>
        <begin position="391"/>
        <end position="405"/>
    </location>
</feature>
<sequence>MPLHFSSTSLRQVAKLFNKNLDEWISTLPRPLTIEQLGQALKLENNTFRTGSRLGVRTAKAISRELERRYLELAKRYEAIMPAIDARIEFKKKLEVHKIQQHRKHMDEELKRKIKFQALKKPGKSGIYLQPRVKRLVSSYVNIKSTLGILAKEVDTIEAVLRKRRRGIRKYPVKPKSAAKARNVTVKDVVKPVVRKMTPNHVPFCSAVETYYQYHTSQFIILRASAMNITYAIRKRVPNSAFRRVVSSKPSTSPLQKWRDGYQEAARTQLRRWSAEHTRLYNDVIFLRYLIRRRKQALHGDAAVPVNKYFAKPGPAKPKPTRKPRTRNNTIGIRKFRGKLRIRTYTTKGSRTRVAKPRGGPPVLRIRRYRGDPVRDSLLRKVPVQKQRYPRASDSEQVAERARRAERSRKKREFTSTVGAWLGRGSDEKKSSATAATVEKPKRVFGAGLQKQQEEAADKVSDTQSAASGQENVSKNGMSLLITTAEKIEEKGSKAGGGRQRRRR</sequence>
<feature type="region of interest" description="Disordered" evidence="1">
    <location>
        <begin position="382"/>
        <end position="417"/>
    </location>
</feature>
<feature type="compositionally biased region" description="Basic and acidic residues" evidence="1">
    <location>
        <begin position="452"/>
        <end position="461"/>
    </location>
</feature>
<evidence type="ECO:0000256" key="1">
    <source>
        <dbReference type="SAM" id="MobiDB-lite"/>
    </source>
</evidence>
<dbReference type="EMBL" id="NRDI02000005">
    <property type="protein sequence ID" value="KAI1516227.1"/>
    <property type="molecule type" value="Genomic_DNA"/>
</dbReference>
<protein>
    <submittedName>
        <fullName evidence="2">Uncharacterized protein</fullName>
    </submittedName>
</protein>
<feature type="region of interest" description="Disordered" evidence="1">
    <location>
        <begin position="349"/>
        <end position="370"/>
    </location>
</feature>
<evidence type="ECO:0000313" key="2">
    <source>
        <dbReference type="EMBL" id="KAI1516227.1"/>
    </source>
</evidence>
<comment type="caution">
    <text evidence="2">The sequence shown here is derived from an EMBL/GenBank/DDBJ whole genome shotgun (WGS) entry which is preliminary data.</text>
</comment>
<feature type="region of interest" description="Disordered" evidence="1">
    <location>
        <begin position="450"/>
        <end position="504"/>
    </location>
</feature>
<feature type="compositionally biased region" description="Polar residues" evidence="1">
    <location>
        <begin position="462"/>
        <end position="477"/>
    </location>
</feature>
<gene>
    <name evidence="2" type="ORF">Ptr86124_004764</name>
</gene>
<evidence type="ECO:0000313" key="3">
    <source>
        <dbReference type="Proteomes" id="UP000249757"/>
    </source>
</evidence>
<reference evidence="3" key="1">
    <citation type="journal article" date="2022" name="Microb. Genom.">
        <title>A global pangenome for the wheat fungal pathogen Pyrenophora tritici-repentis and prediction of effector protein structural homology.</title>
        <authorList>
            <person name="Moolhuijzen P.M."/>
            <person name="See P.T."/>
            <person name="Shi G."/>
            <person name="Powell H.R."/>
            <person name="Cockram J."/>
            <person name="Jorgensen L.N."/>
            <person name="Benslimane H."/>
            <person name="Strelkov S.E."/>
            <person name="Turner J."/>
            <person name="Liu Z."/>
            <person name="Moffat C.S."/>
        </authorList>
    </citation>
    <scope>NUCLEOTIDE SEQUENCE [LARGE SCALE GENOMIC DNA]</scope>
</reference>
<accession>A0A922NHU9</accession>
<dbReference type="OrthoDB" id="10643774at2759"/>
<organism evidence="2 3">
    <name type="scientific">Pyrenophora tritici-repentis</name>
    <dbReference type="NCBI Taxonomy" id="45151"/>
    <lineage>
        <taxon>Eukaryota</taxon>
        <taxon>Fungi</taxon>
        <taxon>Dikarya</taxon>
        <taxon>Ascomycota</taxon>
        <taxon>Pezizomycotina</taxon>
        <taxon>Dothideomycetes</taxon>
        <taxon>Pleosporomycetidae</taxon>
        <taxon>Pleosporales</taxon>
        <taxon>Pleosporineae</taxon>
        <taxon>Pleosporaceae</taxon>
        <taxon>Pyrenophora</taxon>
    </lineage>
</organism>
<keyword evidence="3" id="KW-1185">Reference proteome</keyword>
<proteinExistence type="predicted"/>
<dbReference type="AlphaFoldDB" id="A0A922NHU9"/>